<evidence type="ECO:0000256" key="2">
    <source>
        <dbReference type="ARBA" id="ARBA00023043"/>
    </source>
</evidence>
<dbReference type="AlphaFoldDB" id="A0A397H3P4"/>
<dbReference type="PROSITE" id="PS50297">
    <property type="entry name" value="ANK_REP_REGION"/>
    <property type="match status" value="13"/>
</dbReference>
<accession>A0A397H3P4</accession>
<proteinExistence type="predicted"/>
<organism evidence="6 7">
    <name type="scientific">Aspergillus thermomutatus</name>
    <name type="common">Neosartorya pseudofischeri</name>
    <dbReference type="NCBI Taxonomy" id="41047"/>
    <lineage>
        <taxon>Eukaryota</taxon>
        <taxon>Fungi</taxon>
        <taxon>Dikarya</taxon>
        <taxon>Ascomycota</taxon>
        <taxon>Pezizomycotina</taxon>
        <taxon>Eurotiomycetes</taxon>
        <taxon>Eurotiomycetidae</taxon>
        <taxon>Eurotiales</taxon>
        <taxon>Aspergillaceae</taxon>
        <taxon>Aspergillus</taxon>
        <taxon>Aspergillus subgen. Fumigati</taxon>
    </lineage>
</organism>
<evidence type="ECO:0000256" key="1">
    <source>
        <dbReference type="ARBA" id="ARBA00022737"/>
    </source>
</evidence>
<feature type="compositionally biased region" description="Acidic residues" evidence="4">
    <location>
        <begin position="511"/>
        <end position="525"/>
    </location>
</feature>
<feature type="domain" description="Clr5" evidence="5">
    <location>
        <begin position="8"/>
        <end position="60"/>
    </location>
</feature>
<evidence type="ECO:0000313" key="6">
    <source>
        <dbReference type="EMBL" id="RHZ57672.1"/>
    </source>
</evidence>
<feature type="repeat" description="ANK" evidence="3">
    <location>
        <begin position="694"/>
        <end position="726"/>
    </location>
</feature>
<feature type="repeat" description="ANK" evidence="3">
    <location>
        <begin position="624"/>
        <end position="656"/>
    </location>
</feature>
<feature type="repeat" description="ANK" evidence="3">
    <location>
        <begin position="1084"/>
        <end position="1116"/>
    </location>
</feature>
<feature type="region of interest" description="Disordered" evidence="4">
    <location>
        <begin position="505"/>
        <end position="525"/>
    </location>
</feature>
<dbReference type="VEuPathDB" id="FungiDB:CDV56_103986"/>
<feature type="repeat" description="ANK" evidence="3">
    <location>
        <begin position="1014"/>
        <end position="1046"/>
    </location>
</feature>
<feature type="repeat" description="ANK" evidence="3">
    <location>
        <begin position="729"/>
        <end position="765"/>
    </location>
</feature>
<dbReference type="OrthoDB" id="194358at2759"/>
<dbReference type="Pfam" id="PF12796">
    <property type="entry name" value="Ank_2"/>
    <property type="match status" value="7"/>
</dbReference>
<dbReference type="PANTHER" id="PTHR24126:SF14">
    <property type="entry name" value="ANK_REP_REGION DOMAIN-CONTAINING PROTEIN"/>
    <property type="match status" value="1"/>
</dbReference>
<dbReference type="Pfam" id="PF14420">
    <property type="entry name" value="Clr5"/>
    <property type="match status" value="1"/>
</dbReference>
<dbReference type="GeneID" id="38125960"/>
<dbReference type="SUPFAM" id="SSF48403">
    <property type="entry name" value="Ankyrin repeat"/>
    <property type="match status" value="3"/>
</dbReference>
<dbReference type="RefSeq" id="XP_026615135.1">
    <property type="nucleotide sequence ID" value="XM_026757605.1"/>
</dbReference>
<dbReference type="Proteomes" id="UP000215305">
    <property type="component" value="Unassembled WGS sequence"/>
</dbReference>
<name>A0A397H3P4_ASPTH</name>
<feature type="repeat" description="ANK" evidence="3">
    <location>
        <begin position="1049"/>
        <end position="1081"/>
    </location>
</feature>
<dbReference type="SMART" id="SM00248">
    <property type="entry name" value="ANK"/>
    <property type="match status" value="22"/>
</dbReference>
<feature type="repeat" description="ANK" evidence="3">
    <location>
        <begin position="397"/>
        <end position="430"/>
    </location>
</feature>
<feature type="region of interest" description="Disordered" evidence="4">
    <location>
        <begin position="73"/>
        <end position="92"/>
    </location>
</feature>
<feature type="repeat" description="ANK" evidence="3">
    <location>
        <begin position="767"/>
        <end position="796"/>
    </location>
</feature>
<keyword evidence="2 3" id="KW-0040">ANK repeat</keyword>
<dbReference type="InterPro" id="IPR036770">
    <property type="entry name" value="Ankyrin_rpt-contain_sf"/>
</dbReference>
<sequence>MARTKEEEAEWQSHRDELRDLWLNQQCPLKQIQEYMSQRHSFRKSEPQYTRQFKKWGFKKNATDEDWKYVAHRREKRKRDGKDPGDVRIHGNLIPDPKVRKETARHVSLSSQYLWMGDSDPKTPEGVVVGTPRLEIDGPVSDDSANVLAMDWCQGLNVDGINLETSTMFQSADRDPLAFQIELPELSLSEFYLQGNEEPAAASSYLGDATLEQCLPVLRSASTPTSTNRNSHIQYGADSITNDIVEETRWTLLQQTRDVNSDLARRAEAIFQSPSPENLSHYLSLCVYLSSNNLMSLLSTDKLVLLIKKSGSQSRLKALLKSTTTTIEIFMSNLLASAAAVGDIEICRILIQAGADVDAPSGLGMRTTPLHRALRYNNADCARILLEAGADANLVIDGETPLHTACTNSNALDIVALLLQFGADVNPPQDCARLTPLQLAVQHGGPGLVQLLLDKKANPNSFTTSKRGTALQMACRKSTDAEIVELLIAAGADIDSRSGYRCDNRSPDYLGDSDADSESEEEPDEDLLFGCTGLPDSFKPAILLAAENENWEVVQLLLEEGAAVNASLRKCPPTVLDQELDEYEWHYPAVFTPLQAAIRAQNITMTRMLLSAGAHIDARPKGKYGHTALQISAMVGNERIIEILLRKGADVHAPAGVYRGRTALQAAAIHSDTKVLSILLRNGADVNAPPAKEKGKTALQIAVAAGNTEGVRILLDANAAVNTDPILTEGVTALQEAIQIGDSAIRNEIVHLLLRAGAYTESPKDQKQYAPLHVAVRKGDLEMTRKLLEKGANPNVGFCAQTNLTPLQQASSQGNEDLVQVLIDHGADVNGPPSFSGGRTALQSAVENRHVSMVKMLLKSGAKIKLNRATFAGISVMEAAAKRCDQELVQLFLDKEPDIISSDPITKNQVIGLALKSWNCDVPLLELLLKGGAVVNNNPSLPSEPFLQIAAERHNFKVVQCLLSAGANVNHRCESNSSGDVTALQAAVSMRNIDIVQLLLERGADVNAPANKYGGKTALQIAVSQNSRLMTELLVHHGADVNGLPSPVRGRTALQEAASSGYVQLSEYLLAHGAHVNAPAAHLGGVTALQGAAMHGNIRIVMMLLLAGADINGAPAIEQGLNTIEAAAGNGRLDTLHLLLNYHPDTEEFEIKKKRAAKLALANGHLAIGRFLLAYRKHPWKR</sequence>
<feature type="compositionally biased region" description="Basic and acidic residues" evidence="4">
    <location>
        <begin position="78"/>
        <end position="89"/>
    </location>
</feature>
<feature type="repeat" description="ANK" evidence="3">
    <location>
        <begin position="589"/>
        <end position="621"/>
    </location>
</feature>
<dbReference type="PANTHER" id="PTHR24126">
    <property type="entry name" value="ANKYRIN REPEAT, PH AND SEC7 DOMAIN CONTAINING PROTEIN SECG-RELATED"/>
    <property type="match status" value="1"/>
</dbReference>
<gene>
    <name evidence="6" type="ORF">CDV56_103986</name>
</gene>
<dbReference type="STRING" id="41047.A0A397H3P4"/>
<dbReference type="EMBL" id="NKHU02000076">
    <property type="protein sequence ID" value="RHZ57672.1"/>
    <property type="molecule type" value="Genomic_DNA"/>
</dbReference>
<evidence type="ECO:0000256" key="4">
    <source>
        <dbReference type="SAM" id="MobiDB-lite"/>
    </source>
</evidence>
<keyword evidence="1" id="KW-0677">Repeat</keyword>
<feature type="repeat" description="ANK" evidence="3">
    <location>
        <begin position="837"/>
        <end position="869"/>
    </location>
</feature>
<feature type="repeat" description="ANK" evidence="3">
    <location>
        <begin position="466"/>
        <end position="499"/>
    </location>
</feature>
<dbReference type="InterPro" id="IPR002110">
    <property type="entry name" value="Ankyrin_rpt"/>
</dbReference>
<keyword evidence="7" id="KW-1185">Reference proteome</keyword>
<dbReference type="PRINTS" id="PR01415">
    <property type="entry name" value="ANKYRIN"/>
</dbReference>
<protein>
    <recommendedName>
        <fullName evidence="5">Clr5 domain-containing protein</fullName>
    </recommendedName>
</protein>
<evidence type="ECO:0000256" key="3">
    <source>
        <dbReference type="PROSITE-ProRule" id="PRU00023"/>
    </source>
</evidence>
<dbReference type="Pfam" id="PF00023">
    <property type="entry name" value="Ank"/>
    <property type="match status" value="2"/>
</dbReference>
<dbReference type="Gene3D" id="1.25.40.20">
    <property type="entry name" value="Ankyrin repeat-containing domain"/>
    <property type="match status" value="6"/>
</dbReference>
<evidence type="ECO:0000313" key="7">
    <source>
        <dbReference type="Proteomes" id="UP000215305"/>
    </source>
</evidence>
<dbReference type="InterPro" id="IPR025676">
    <property type="entry name" value="Clr5_dom"/>
</dbReference>
<comment type="caution">
    <text evidence="6">The sequence shown here is derived from an EMBL/GenBank/DDBJ whole genome shotgun (WGS) entry which is preliminary data.</text>
</comment>
<reference evidence="6" key="1">
    <citation type="submission" date="2018-08" db="EMBL/GenBank/DDBJ databases">
        <title>Draft genome sequence of azole-resistant Aspergillus thermomutatus (Neosartorya pseudofischeri) strain HMR AF 39, isolated from a human nasal aspirate.</title>
        <authorList>
            <person name="Parent-Michaud M."/>
            <person name="Dufresne P.J."/>
            <person name="Fournier E."/>
            <person name="Martineau C."/>
            <person name="Moreira S."/>
            <person name="Perkins V."/>
            <person name="De Repentigny L."/>
            <person name="Dufresne S.F."/>
        </authorList>
    </citation>
    <scope>NUCLEOTIDE SEQUENCE [LARGE SCALE GENOMIC DNA]</scope>
    <source>
        <strain evidence="6">HMR AF 39</strain>
    </source>
</reference>
<evidence type="ECO:0000259" key="5">
    <source>
        <dbReference type="Pfam" id="PF14420"/>
    </source>
</evidence>
<dbReference type="PROSITE" id="PS50088">
    <property type="entry name" value="ANK_REPEAT"/>
    <property type="match status" value="16"/>
</dbReference>
<feature type="repeat" description="ANK" evidence="3">
    <location>
        <begin position="802"/>
        <end position="834"/>
    </location>
</feature>
<feature type="repeat" description="ANK" evidence="3">
    <location>
        <begin position="432"/>
        <end position="464"/>
    </location>
</feature>
<feature type="repeat" description="ANK" evidence="3">
    <location>
        <begin position="365"/>
        <end position="397"/>
    </location>
</feature>
<feature type="repeat" description="ANK" evidence="3">
    <location>
        <begin position="659"/>
        <end position="691"/>
    </location>
</feature>
<feature type="repeat" description="ANK" evidence="3">
    <location>
        <begin position="979"/>
        <end position="1011"/>
    </location>
</feature>